<dbReference type="EC" id="2.7.7.7" evidence="1"/>
<dbReference type="GO" id="GO:0009360">
    <property type="term" value="C:DNA polymerase III complex"/>
    <property type="evidence" value="ECO:0007669"/>
    <property type="project" value="InterPro"/>
</dbReference>
<evidence type="ECO:0000313" key="11">
    <source>
        <dbReference type="EMBL" id="ACY14870.1"/>
    </source>
</evidence>
<gene>
    <name evidence="11" type="ordered locus">Hoch_2328</name>
</gene>
<evidence type="ECO:0000256" key="4">
    <source>
        <dbReference type="ARBA" id="ARBA00022695"/>
    </source>
</evidence>
<evidence type="ECO:0000256" key="8">
    <source>
        <dbReference type="ARBA" id="ARBA00049244"/>
    </source>
</evidence>
<reference evidence="11 12" key="1">
    <citation type="journal article" date="2010" name="Stand. Genomic Sci.">
        <title>Complete genome sequence of Haliangium ochraceum type strain (SMP-2).</title>
        <authorList>
            <consortium name="US DOE Joint Genome Institute (JGI-PGF)"/>
            <person name="Ivanova N."/>
            <person name="Daum C."/>
            <person name="Lang E."/>
            <person name="Abt B."/>
            <person name="Kopitz M."/>
            <person name="Saunders E."/>
            <person name="Lapidus A."/>
            <person name="Lucas S."/>
            <person name="Glavina Del Rio T."/>
            <person name="Nolan M."/>
            <person name="Tice H."/>
            <person name="Copeland A."/>
            <person name="Cheng J.F."/>
            <person name="Chen F."/>
            <person name="Bruce D."/>
            <person name="Goodwin L."/>
            <person name="Pitluck S."/>
            <person name="Mavromatis K."/>
            <person name="Pati A."/>
            <person name="Mikhailova N."/>
            <person name="Chen A."/>
            <person name="Palaniappan K."/>
            <person name="Land M."/>
            <person name="Hauser L."/>
            <person name="Chang Y.J."/>
            <person name="Jeffries C.D."/>
            <person name="Detter J.C."/>
            <person name="Brettin T."/>
            <person name="Rohde M."/>
            <person name="Goker M."/>
            <person name="Bristow J."/>
            <person name="Markowitz V."/>
            <person name="Eisen J.A."/>
            <person name="Hugenholtz P."/>
            <person name="Kyrpides N.C."/>
            <person name="Klenk H.P."/>
        </authorList>
    </citation>
    <scope>NUCLEOTIDE SEQUENCE [LARGE SCALE GENOMIC DNA]</scope>
    <source>
        <strain evidence="12">DSM 14365 / CIP 107738 / JCM 11303 / AJ 13395 / SMP-2</strain>
    </source>
</reference>
<dbReference type="AlphaFoldDB" id="D0LI41"/>
<sequence length="338" mass="36387">MADSLLDRVTAGKLSPVYILHSEHPLLVDRAVAAIRDAAVPENARGFNYDVVEAKGASAQRILAAAQTLPMMAERRMLLVRDLAAMSSAELAKMVPYLGSPNPSTVLVGVTSKLDKRVKFYAAAKKAKALHELSAPRDLTGWLASEAKERGIKAEREACRRLVDVVGSDMSRLALALEQLSLFTDGRRIAADDVDELVADTRERSVFELTDALGAGSRADALAAVASLCEQRQSAIGVVVMVGRFMRQLALCRVASAQRLSKGEAAKLVGAPPFVIDKMKRQAQRYDDDGLARAALHIAAADRSLKGHDSTVKVLGRALGERVILDRLVSDLIALGER</sequence>
<evidence type="ECO:0000256" key="1">
    <source>
        <dbReference type="ARBA" id="ARBA00012417"/>
    </source>
</evidence>
<evidence type="ECO:0000256" key="7">
    <source>
        <dbReference type="ARBA" id="ARBA00034754"/>
    </source>
</evidence>
<keyword evidence="5" id="KW-0235">DNA replication</keyword>
<evidence type="ECO:0000256" key="3">
    <source>
        <dbReference type="ARBA" id="ARBA00022679"/>
    </source>
</evidence>
<dbReference type="Gene3D" id="1.10.8.60">
    <property type="match status" value="1"/>
</dbReference>
<dbReference type="eggNOG" id="COG1466">
    <property type="taxonomic scope" value="Bacteria"/>
</dbReference>
<evidence type="ECO:0000259" key="9">
    <source>
        <dbReference type="Pfam" id="PF06144"/>
    </source>
</evidence>
<dbReference type="SUPFAM" id="SSF48019">
    <property type="entry name" value="post-AAA+ oligomerization domain-like"/>
    <property type="match status" value="1"/>
</dbReference>
<dbReference type="KEGG" id="hoh:Hoch_2328"/>
<dbReference type="PANTHER" id="PTHR34388">
    <property type="entry name" value="DNA POLYMERASE III SUBUNIT DELTA"/>
    <property type="match status" value="1"/>
</dbReference>
<dbReference type="RefSeq" id="WP_012827478.1">
    <property type="nucleotide sequence ID" value="NC_013440.1"/>
</dbReference>
<dbReference type="Proteomes" id="UP000001880">
    <property type="component" value="Chromosome"/>
</dbReference>
<keyword evidence="4" id="KW-0548">Nucleotidyltransferase</keyword>
<protein>
    <recommendedName>
        <fullName evidence="2">DNA polymerase III subunit delta</fullName>
        <ecNumber evidence="1">2.7.7.7</ecNumber>
    </recommendedName>
</protein>
<feature type="domain" description="DNA polymerase III delta N-terminal" evidence="9">
    <location>
        <begin position="18"/>
        <end position="128"/>
    </location>
</feature>
<dbReference type="InterPro" id="IPR048466">
    <property type="entry name" value="DNA_pol3_delta-like_C"/>
</dbReference>
<dbReference type="PANTHER" id="PTHR34388:SF1">
    <property type="entry name" value="DNA POLYMERASE III SUBUNIT DELTA"/>
    <property type="match status" value="1"/>
</dbReference>
<dbReference type="InterPro" id="IPR005790">
    <property type="entry name" value="DNA_polIII_delta"/>
</dbReference>
<dbReference type="InterPro" id="IPR027417">
    <property type="entry name" value="P-loop_NTPase"/>
</dbReference>
<dbReference type="Gene3D" id="3.40.50.300">
    <property type="entry name" value="P-loop containing nucleotide triphosphate hydrolases"/>
    <property type="match status" value="1"/>
</dbReference>
<dbReference type="STRING" id="502025.Hoch_2328"/>
<dbReference type="GO" id="GO:0003677">
    <property type="term" value="F:DNA binding"/>
    <property type="evidence" value="ECO:0007669"/>
    <property type="project" value="InterPro"/>
</dbReference>
<comment type="catalytic activity">
    <reaction evidence="8">
        <text>DNA(n) + a 2'-deoxyribonucleoside 5'-triphosphate = DNA(n+1) + diphosphate</text>
        <dbReference type="Rhea" id="RHEA:22508"/>
        <dbReference type="Rhea" id="RHEA-COMP:17339"/>
        <dbReference type="Rhea" id="RHEA-COMP:17340"/>
        <dbReference type="ChEBI" id="CHEBI:33019"/>
        <dbReference type="ChEBI" id="CHEBI:61560"/>
        <dbReference type="ChEBI" id="CHEBI:173112"/>
        <dbReference type="EC" id="2.7.7.7"/>
    </reaction>
</comment>
<accession>D0LI41</accession>
<dbReference type="HOGENOM" id="CLU_044694_2_1_7"/>
<dbReference type="Pfam" id="PF21694">
    <property type="entry name" value="DNA_pol3_delta_C"/>
    <property type="match status" value="1"/>
</dbReference>
<evidence type="ECO:0000256" key="5">
    <source>
        <dbReference type="ARBA" id="ARBA00022705"/>
    </source>
</evidence>
<dbReference type="Pfam" id="PF06144">
    <property type="entry name" value="DNA_pol3_delta"/>
    <property type="match status" value="1"/>
</dbReference>
<dbReference type="GO" id="GO:0003887">
    <property type="term" value="F:DNA-directed DNA polymerase activity"/>
    <property type="evidence" value="ECO:0007669"/>
    <property type="project" value="UniProtKB-KW"/>
</dbReference>
<evidence type="ECO:0000259" key="10">
    <source>
        <dbReference type="Pfam" id="PF21694"/>
    </source>
</evidence>
<organism evidence="11 12">
    <name type="scientific">Haliangium ochraceum (strain DSM 14365 / JCM 11303 / SMP-2)</name>
    <dbReference type="NCBI Taxonomy" id="502025"/>
    <lineage>
        <taxon>Bacteria</taxon>
        <taxon>Pseudomonadati</taxon>
        <taxon>Myxococcota</taxon>
        <taxon>Polyangia</taxon>
        <taxon>Haliangiales</taxon>
        <taxon>Kofleriaceae</taxon>
        <taxon>Haliangium</taxon>
    </lineage>
</organism>
<dbReference type="EMBL" id="CP001804">
    <property type="protein sequence ID" value="ACY14870.1"/>
    <property type="molecule type" value="Genomic_DNA"/>
</dbReference>
<keyword evidence="12" id="KW-1185">Reference proteome</keyword>
<evidence type="ECO:0000256" key="2">
    <source>
        <dbReference type="ARBA" id="ARBA00017703"/>
    </source>
</evidence>
<dbReference type="NCBIfam" id="TIGR01128">
    <property type="entry name" value="holA"/>
    <property type="match status" value="1"/>
</dbReference>
<proteinExistence type="inferred from homology"/>
<dbReference type="GO" id="GO:0006261">
    <property type="term" value="P:DNA-templated DNA replication"/>
    <property type="evidence" value="ECO:0007669"/>
    <property type="project" value="TreeGrafter"/>
</dbReference>
<dbReference type="InterPro" id="IPR008921">
    <property type="entry name" value="DNA_pol3_clamp-load_cplx_C"/>
</dbReference>
<dbReference type="Gene3D" id="1.20.272.10">
    <property type="match status" value="1"/>
</dbReference>
<evidence type="ECO:0000256" key="6">
    <source>
        <dbReference type="ARBA" id="ARBA00022932"/>
    </source>
</evidence>
<evidence type="ECO:0000313" key="12">
    <source>
        <dbReference type="Proteomes" id="UP000001880"/>
    </source>
</evidence>
<dbReference type="SUPFAM" id="SSF52540">
    <property type="entry name" value="P-loop containing nucleoside triphosphate hydrolases"/>
    <property type="match status" value="1"/>
</dbReference>
<feature type="domain" description="DNA polymerase III delta subunit-like C-terminal" evidence="10">
    <location>
        <begin position="203"/>
        <end position="307"/>
    </location>
</feature>
<keyword evidence="3" id="KW-0808">Transferase</keyword>
<comment type="similarity">
    <text evidence="7">Belongs to the DNA polymerase HolA subunit family.</text>
</comment>
<name>D0LI41_HALO1</name>
<dbReference type="InterPro" id="IPR010372">
    <property type="entry name" value="DNA_pol3_delta_N"/>
</dbReference>
<dbReference type="OrthoDB" id="9769782at2"/>
<keyword evidence="6" id="KW-0239">DNA-directed DNA polymerase</keyword>